<comment type="caution">
    <text evidence="1">The sequence shown here is derived from an EMBL/GenBank/DDBJ whole genome shotgun (WGS) entry which is preliminary data.</text>
</comment>
<sequence>MTKRITKAVKPVAPSRLRMVAIDADQDDGRFQMIVLKAEGAAAVEAGMRLVKAALGKP</sequence>
<protein>
    <submittedName>
        <fullName evidence="1">Uncharacterized protein</fullName>
    </submittedName>
</protein>
<organism evidence="1 2">
    <name type="scientific">Methylobacterium cerastii</name>
    <dbReference type="NCBI Taxonomy" id="932741"/>
    <lineage>
        <taxon>Bacteria</taxon>
        <taxon>Pseudomonadati</taxon>
        <taxon>Pseudomonadota</taxon>
        <taxon>Alphaproteobacteria</taxon>
        <taxon>Hyphomicrobiales</taxon>
        <taxon>Methylobacteriaceae</taxon>
        <taxon>Methylobacterium</taxon>
    </lineage>
</organism>
<keyword evidence="2" id="KW-1185">Reference proteome</keyword>
<proteinExistence type="predicted"/>
<accession>A0ABQ4QN00</accession>
<dbReference type="RefSeq" id="WP_238272964.1">
    <property type="nucleotide sequence ID" value="NZ_BPQG01000081.1"/>
</dbReference>
<evidence type="ECO:0000313" key="1">
    <source>
        <dbReference type="EMBL" id="GJD46562.1"/>
    </source>
</evidence>
<evidence type="ECO:0000313" key="2">
    <source>
        <dbReference type="Proteomes" id="UP001055117"/>
    </source>
</evidence>
<name>A0ABQ4QN00_9HYPH</name>
<dbReference type="Proteomes" id="UP001055117">
    <property type="component" value="Unassembled WGS sequence"/>
</dbReference>
<dbReference type="EMBL" id="BPQG01000081">
    <property type="protein sequence ID" value="GJD46562.1"/>
    <property type="molecule type" value="Genomic_DNA"/>
</dbReference>
<gene>
    <name evidence="1" type="ORF">AFCDBAGC_4444</name>
</gene>
<reference evidence="1 2" key="1">
    <citation type="journal article" date="2021" name="Front. Microbiol.">
        <title>Comprehensive Comparative Genomics and Phenotyping of Methylobacterium Species.</title>
        <authorList>
            <person name="Alessa O."/>
            <person name="Ogura Y."/>
            <person name="Fujitani Y."/>
            <person name="Takami H."/>
            <person name="Hayashi T."/>
            <person name="Sahin N."/>
            <person name="Tani A."/>
        </authorList>
    </citation>
    <scope>NUCLEOTIDE SEQUENCE [LARGE SCALE GENOMIC DNA]</scope>
    <source>
        <strain evidence="1 2">DSM 23679</strain>
    </source>
</reference>